<sequence>MGKASILKKKAVFLFIVNLVMLLIVWGLRIYGIKPPNVSNYLVCLVYFIILMLELEFSNMLIFFKEQSFSTPNFLSNLISTINIGIFLMTLLLLCNRLFNNSFIGILDSKVWLLNISLFLVSILLVIKKQIINLKDKKKVLFIFIGMGLFIFQLTVLDVFSILVIFFTTSIIDRFNLNANYRTITLYLLVIPMITLLLVALKSQNIVVWFIVGMLMIVSITIRKLGGAIYG</sequence>
<evidence type="ECO:0000256" key="1">
    <source>
        <dbReference type="SAM" id="Phobius"/>
    </source>
</evidence>
<gene>
    <name evidence="2" type="ORF">ETH01_15060</name>
</gene>
<name>A0A510WDH2_ENTTH</name>
<evidence type="ECO:0000313" key="3">
    <source>
        <dbReference type="Proteomes" id="UP000321361"/>
    </source>
</evidence>
<dbReference type="OrthoDB" id="9903772at2"/>
<protein>
    <submittedName>
        <fullName evidence="2">Uncharacterized protein</fullName>
    </submittedName>
</protein>
<dbReference type="EMBL" id="BJUG01000007">
    <property type="protein sequence ID" value="GEK37219.1"/>
    <property type="molecule type" value="Genomic_DNA"/>
</dbReference>
<feature type="transmembrane region" description="Helical" evidence="1">
    <location>
        <begin position="111"/>
        <end position="128"/>
    </location>
</feature>
<feature type="transmembrane region" description="Helical" evidence="1">
    <location>
        <begin position="74"/>
        <end position="99"/>
    </location>
</feature>
<feature type="transmembrane region" description="Helical" evidence="1">
    <location>
        <begin position="38"/>
        <end position="62"/>
    </location>
</feature>
<proteinExistence type="predicted"/>
<keyword evidence="1" id="KW-0472">Membrane</keyword>
<keyword evidence="1" id="KW-1133">Transmembrane helix</keyword>
<dbReference type="Proteomes" id="UP000321361">
    <property type="component" value="Unassembled WGS sequence"/>
</dbReference>
<feature type="transmembrane region" description="Helical" evidence="1">
    <location>
        <begin position="206"/>
        <end position="226"/>
    </location>
</feature>
<accession>A0A510WDH2</accession>
<feature type="transmembrane region" description="Helical" evidence="1">
    <location>
        <begin position="179"/>
        <end position="199"/>
    </location>
</feature>
<evidence type="ECO:0000313" key="2">
    <source>
        <dbReference type="EMBL" id="GEK37219.1"/>
    </source>
</evidence>
<dbReference type="RefSeq" id="WP_071869192.1">
    <property type="nucleotide sequence ID" value="NZ_BJUG01000007.1"/>
</dbReference>
<feature type="transmembrane region" description="Helical" evidence="1">
    <location>
        <begin position="12"/>
        <end position="32"/>
    </location>
</feature>
<feature type="transmembrane region" description="Helical" evidence="1">
    <location>
        <begin position="140"/>
        <end position="167"/>
    </location>
</feature>
<comment type="caution">
    <text evidence="2">The sequence shown here is derived from an EMBL/GenBank/DDBJ whole genome shotgun (WGS) entry which is preliminary data.</text>
</comment>
<organism evidence="2 3">
    <name type="scientific">Enterococcus thailandicus</name>
    <dbReference type="NCBI Taxonomy" id="417368"/>
    <lineage>
        <taxon>Bacteria</taxon>
        <taxon>Bacillati</taxon>
        <taxon>Bacillota</taxon>
        <taxon>Bacilli</taxon>
        <taxon>Lactobacillales</taxon>
        <taxon>Enterococcaceae</taxon>
        <taxon>Enterococcus</taxon>
    </lineage>
</organism>
<keyword evidence="1" id="KW-0812">Transmembrane</keyword>
<reference evidence="2 3" key="1">
    <citation type="submission" date="2019-07" db="EMBL/GenBank/DDBJ databases">
        <title>Whole genome shotgun sequence of Enterococcus thailandicus NBRC 101867.</title>
        <authorList>
            <person name="Hosoyama A."/>
            <person name="Uohara A."/>
            <person name="Ohji S."/>
            <person name="Ichikawa N."/>
        </authorList>
    </citation>
    <scope>NUCLEOTIDE SEQUENCE [LARGE SCALE GENOMIC DNA]</scope>
    <source>
        <strain evidence="2 3">NBRC 101867</strain>
    </source>
</reference>
<dbReference type="AlphaFoldDB" id="A0A510WDH2"/>